<keyword evidence="1" id="KW-1133">Transmembrane helix</keyword>
<feature type="transmembrane region" description="Helical" evidence="1">
    <location>
        <begin position="55"/>
        <end position="77"/>
    </location>
</feature>
<reference evidence="2 3" key="1">
    <citation type="submission" date="2016-11" db="EMBL/GenBank/DDBJ databases">
        <authorList>
            <person name="Jaros S."/>
            <person name="Januszkiewicz K."/>
            <person name="Wedrychowicz H."/>
        </authorList>
    </citation>
    <scope>NUCLEOTIDE SEQUENCE [LARGE SCALE GENOMIC DNA]</scope>
    <source>
        <strain evidence="2 3">DSM 19022</strain>
    </source>
</reference>
<accession>A0A1M6CBG9</accession>
<organism evidence="2 3">
    <name type="scientific">Lutispora thermophila DSM 19022</name>
    <dbReference type="NCBI Taxonomy" id="1122184"/>
    <lineage>
        <taxon>Bacteria</taxon>
        <taxon>Bacillati</taxon>
        <taxon>Bacillota</taxon>
        <taxon>Clostridia</taxon>
        <taxon>Lutisporales</taxon>
        <taxon>Lutisporaceae</taxon>
        <taxon>Lutispora</taxon>
    </lineage>
</organism>
<dbReference type="AlphaFoldDB" id="A0A1M6CBG9"/>
<gene>
    <name evidence="2" type="ORF">SAMN02745176_00685</name>
</gene>
<evidence type="ECO:0000256" key="1">
    <source>
        <dbReference type="SAM" id="Phobius"/>
    </source>
</evidence>
<dbReference type="EMBL" id="FQZS01000005">
    <property type="protein sequence ID" value="SHI58134.1"/>
    <property type="molecule type" value="Genomic_DNA"/>
</dbReference>
<keyword evidence="1" id="KW-0812">Transmembrane</keyword>
<feature type="transmembrane region" description="Helical" evidence="1">
    <location>
        <begin position="25"/>
        <end position="43"/>
    </location>
</feature>
<dbReference type="Proteomes" id="UP000184442">
    <property type="component" value="Unassembled WGS sequence"/>
</dbReference>
<dbReference type="RefSeq" id="WP_084524336.1">
    <property type="nucleotide sequence ID" value="NZ_FQZS01000005.1"/>
</dbReference>
<evidence type="ECO:0000313" key="2">
    <source>
        <dbReference type="EMBL" id="SHI58134.1"/>
    </source>
</evidence>
<sequence>MSNFTKNRNDIDYDKPLWFKKTKHAIYYILSLIEALLLFRFLFKLLGANPDNGFVSFIYSMTGIFIAPFTGIFNSFVSKGLTSKSVLEPATIIGMIVYSVIAWGIVGLIRIKAEKE</sequence>
<name>A0A1M6CBG9_9FIRM</name>
<evidence type="ECO:0000313" key="3">
    <source>
        <dbReference type="Proteomes" id="UP000184442"/>
    </source>
</evidence>
<keyword evidence="3" id="KW-1185">Reference proteome</keyword>
<dbReference type="STRING" id="1122184.SAMN02745176_00685"/>
<keyword evidence="1" id="KW-0472">Membrane</keyword>
<protein>
    <submittedName>
        <fullName evidence="2">YGGT family protein</fullName>
    </submittedName>
</protein>
<proteinExistence type="predicted"/>
<dbReference type="OrthoDB" id="2989901at2"/>
<feature type="transmembrane region" description="Helical" evidence="1">
    <location>
        <begin position="89"/>
        <end position="109"/>
    </location>
</feature>